<organism evidence="1">
    <name type="scientific">marine metagenome</name>
    <dbReference type="NCBI Taxonomy" id="408172"/>
    <lineage>
        <taxon>unclassified sequences</taxon>
        <taxon>metagenomes</taxon>
        <taxon>ecological metagenomes</taxon>
    </lineage>
</organism>
<dbReference type="AlphaFoldDB" id="A0A382X963"/>
<proteinExistence type="predicted"/>
<reference evidence="1" key="1">
    <citation type="submission" date="2018-05" db="EMBL/GenBank/DDBJ databases">
        <authorList>
            <person name="Lanie J.A."/>
            <person name="Ng W.-L."/>
            <person name="Kazmierczak K.M."/>
            <person name="Andrzejewski T.M."/>
            <person name="Davidsen T.M."/>
            <person name="Wayne K.J."/>
            <person name="Tettelin H."/>
            <person name="Glass J.I."/>
            <person name="Rusch D."/>
            <person name="Podicherti R."/>
            <person name="Tsui H.-C.T."/>
            <person name="Winkler M.E."/>
        </authorList>
    </citation>
    <scope>NUCLEOTIDE SEQUENCE</scope>
</reference>
<feature type="non-terminal residue" evidence="1">
    <location>
        <position position="1"/>
    </location>
</feature>
<protein>
    <submittedName>
        <fullName evidence="1">Uncharacterized protein</fullName>
    </submittedName>
</protein>
<gene>
    <name evidence="1" type="ORF">METZ01_LOCUS420263</name>
</gene>
<dbReference type="EMBL" id="UINC01165807">
    <property type="protein sequence ID" value="SVD67409.1"/>
    <property type="molecule type" value="Genomic_DNA"/>
</dbReference>
<evidence type="ECO:0000313" key="1">
    <source>
        <dbReference type="EMBL" id="SVD67409.1"/>
    </source>
</evidence>
<feature type="non-terminal residue" evidence="1">
    <location>
        <position position="272"/>
    </location>
</feature>
<accession>A0A382X963</accession>
<sequence>VSNNTITIGLPDDVTIAGNLTVSGDTTTVNTSTLAVEDPLMALATGNNAADAVDIGFYGLYDTSGSQDLYAGLFRDANDSGKWKLIKDTQAVPTTTVNTSGTGYATGTLVANIEGNVTGNVTGNTSGTAGSATGNAATATALQNARTIGGTSFDGTANIAVGLAATATALANARTIGGTSFDGTANIVPATVTVADTTDTSSYVALFESATGDLGPKTDAAITYNAGTGALTATSFVGALTGNVTGNASGTAATVTGGTQAAITSTANLVTV</sequence>
<name>A0A382X963_9ZZZZ</name>